<feature type="active site" description="Proton acceptor" evidence="6">
    <location>
        <position position="69"/>
    </location>
</feature>
<dbReference type="GO" id="GO:0036221">
    <property type="term" value="F:UTP diphosphatase activity"/>
    <property type="evidence" value="ECO:0007669"/>
    <property type="project" value="RHEA"/>
</dbReference>
<dbReference type="CDD" id="cd00555">
    <property type="entry name" value="Maf"/>
    <property type="match status" value="1"/>
</dbReference>
<dbReference type="GO" id="GO:0009117">
    <property type="term" value="P:nucleotide metabolic process"/>
    <property type="evidence" value="ECO:0007669"/>
    <property type="project" value="UniProtKB-KW"/>
</dbReference>
<feature type="site" description="Important for substrate specificity" evidence="6">
    <location>
        <position position="70"/>
    </location>
</feature>
<feature type="site" description="Important for substrate specificity" evidence="6">
    <location>
        <position position="154"/>
    </location>
</feature>
<dbReference type="InterPro" id="IPR003697">
    <property type="entry name" value="Maf-like"/>
</dbReference>
<keyword evidence="4 6" id="KW-0378">Hydrolase</keyword>
<protein>
    <recommendedName>
        <fullName evidence="6">dTTP/UTP pyrophosphatase</fullName>
        <shortName evidence="6">dTTPase/UTPase</shortName>
        <ecNumber evidence="6">3.6.1.9</ecNumber>
    </recommendedName>
    <alternativeName>
        <fullName evidence="6">Nucleoside triphosphate pyrophosphatase</fullName>
    </alternativeName>
    <alternativeName>
        <fullName evidence="6">Nucleotide pyrophosphatase</fullName>
        <shortName evidence="6">Nucleotide PPase</shortName>
    </alternativeName>
</protein>
<name>A0A1F6CAV5_HANXR</name>
<dbReference type="EC" id="3.6.1.9" evidence="6"/>
<dbReference type="PANTHER" id="PTHR43213:SF5">
    <property type="entry name" value="BIFUNCTIONAL DTTP_UTP PYROPHOSPHATASE_METHYLTRANSFERASE PROTEIN-RELATED"/>
    <property type="match status" value="1"/>
</dbReference>
<evidence type="ECO:0000256" key="5">
    <source>
        <dbReference type="ARBA" id="ARBA00023080"/>
    </source>
</evidence>
<comment type="catalytic activity">
    <reaction evidence="6">
        <text>UTP + H2O = UMP + diphosphate + H(+)</text>
        <dbReference type="Rhea" id="RHEA:29395"/>
        <dbReference type="ChEBI" id="CHEBI:15377"/>
        <dbReference type="ChEBI" id="CHEBI:15378"/>
        <dbReference type="ChEBI" id="CHEBI:33019"/>
        <dbReference type="ChEBI" id="CHEBI:46398"/>
        <dbReference type="ChEBI" id="CHEBI:57865"/>
        <dbReference type="EC" id="3.6.1.9"/>
    </reaction>
</comment>
<dbReference type="AlphaFoldDB" id="A0A1F6CAV5"/>
<accession>A0A1F6CAV5</accession>
<evidence type="ECO:0000256" key="3">
    <source>
        <dbReference type="ARBA" id="ARBA00022490"/>
    </source>
</evidence>
<evidence type="ECO:0000313" key="8">
    <source>
        <dbReference type="Proteomes" id="UP000178606"/>
    </source>
</evidence>
<dbReference type="NCBIfam" id="TIGR00172">
    <property type="entry name" value="maf"/>
    <property type="match status" value="1"/>
</dbReference>
<dbReference type="Proteomes" id="UP000178606">
    <property type="component" value="Unassembled WGS sequence"/>
</dbReference>
<comment type="cofactor">
    <cofactor evidence="1 6">
        <name>a divalent metal cation</name>
        <dbReference type="ChEBI" id="CHEBI:60240"/>
    </cofactor>
</comment>
<gene>
    <name evidence="7" type="ORF">A3F84_02455</name>
</gene>
<sequence>MKRIILASASPRRVELLRMVGIPFEQVVGDAPEEMDGAEGPAEHVRILSRRKAEQVARGLSSGLVIGADTVVVIDGDILGKPKDAEDAARMLSRLAGRTHEVFTGVSLVSADTGAALSDAVRTGVVIRRMSEADIRRYVATGEPMDKAGAYAAQGMAAPFVERVNGCFYNVVGLPLARLWEMLQEMGCDPWEMRQDGAAARRTP</sequence>
<comment type="catalytic activity">
    <reaction evidence="6">
        <text>dTTP + H2O = dTMP + diphosphate + H(+)</text>
        <dbReference type="Rhea" id="RHEA:28534"/>
        <dbReference type="ChEBI" id="CHEBI:15377"/>
        <dbReference type="ChEBI" id="CHEBI:15378"/>
        <dbReference type="ChEBI" id="CHEBI:33019"/>
        <dbReference type="ChEBI" id="CHEBI:37568"/>
        <dbReference type="ChEBI" id="CHEBI:63528"/>
        <dbReference type="EC" id="3.6.1.9"/>
    </reaction>
</comment>
<dbReference type="SUPFAM" id="SSF52972">
    <property type="entry name" value="ITPase-like"/>
    <property type="match status" value="1"/>
</dbReference>
<reference evidence="7 8" key="1">
    <citation type="journal article" date="2016" name="Nat. Commun.">
        <title>Thousands of microbial genomes shed light on interconnected biogeochemical processes in an aquifer system.</title>
        <authorList>
            <person name="Anantharaman K."/>
            <person name="Brown C.T."/>
            <person name="Hug L.A."/>
            <person name="Sharon I."/>
            <person name="Castelle C.J."/>
            <person name="Probst A.J."/>
            <person name="Thomas B.C."/>
            <person name="Singh A."/>
            <person name="Wilkins M.J."/>
            <person name="Karaoz U."/>
            <person name="Brodie E.L."/>
            <person name="Williams K.H."/>
            <person name="Hubbard S.S."/>
            <person name="Banfield J.F."/>
        </authorList>
    </citation>
    <scope>NUCLEOTIDE SEQUENCE [LARGE SCALE GENOMIC DNA]</scope>
    <source>
        <strain evidence="8">RIFCSPLOWO2_12_FULL_64_10</strain>
    </source>
</reference>
<dbReference type="InterPro" id="IPR029001">
    <property type="entry name" value="ITPase-like_fam"/>
</dbReference>
<comment type="similarity">
    <text evidence="6">Belongs to the Maf family. YhdE subfamily.</text>
</comment>
<evidence type="ECO:0000256" key="2">
    <source>
        <dbReference type="ARBA" id="ARBA00004496"/>
    </source>
</evidence>
<dbReference type="PANTHER" id="PTHR43213">
    <property type="entry name" value="BIFUNCTIONAL DTTP/UTP PYROPHOSPHATASE/METHYLTRANSFERASE PROTEIN-RELATED"/>
    <property type="match status" value="1"/>
</dbReference>
<evidence type="ECO:0000256" key="4">
    <source>
        <dbReference type="ARBA" id="ARBA00022801"/>
    </source>
</evidence>
<dbReference type="GO" id="GO:0005737">
    <property type="term" value="C:cytoplasm"/>
    <property type="evidence" value="ECO:0007669"/>
    <property type="project" value="UniProtKB-SubCell"/>
</dbReference>
<dbReference type="HAMAP" id="MF_00528">
    <property type="entry name" value="Maf"/>
    <property type="match status" value="1"/>
</dbReference>
<keyword evidence="5 6" id="KW-0546">Nucleotide metabolism</keyword>
<dbReference type="Pfam" id="PF02545">
    <property type="entry name" value="Maf"/>
    <property type="match status" value="1"/>
</dbReference>
<evidence type="ECO:0000256" key="1">
    <source>
        <dbReference type="ARBA" id="ARBA00001968"/>
    </source>
</evidence>
<dbReference type="Gene3D" id="3.90.950.10">
    <property type="match status" value="1"/>
</dbReference>
<proteinExistence type="inferred from homology"/>
<keyword evidence="3 6" id="KW-0963">Cytoplasm</keyword>
<comment type="subcellular location">
    <subcellularLocation>
        <location evidence="2 6">Cytoplasm</location>
    </subcellularLocation>
</comment>
<comment type="caution">
    <text evidence="7">The sequence shown here is derived from an EMBL/GenBank/DDBJ whole genome shotgun (WGS) entry which is preliminary data.</text>
</comment>
<evidence type="ECO:0000256" key="6">
    <source>
        <dbReference type="HAMAP-Rule" id="MF_00528"/>
    </source>
</evidence>
<organism evidence="7 8">
    <name type="scientific">Handelsmanbacteria sp. (strain RIFCSPLOWO2_12_FULL_64_10)</name>
    <dbReference type="NCBI Taxonomy" id="1817868"/>
    <lineage>
        <taxon>Bacteria</taxon>
        <taxon>Candidatus Handelsmaniibacteriota</taxon>
    </lineage>
</organism>
<evidence type="ECO:0000313" key="7">
    <source>
        <dbReference type="EMBL" id="OGG46306.1"/>
    </source>
</evidence>
<dbReference type="GO" id="GO:0036218">
    <property type="term" value="F:dTTP diphosphatase activity"/>
    <property type="evidence" value="ECO:0007669"/>
    <property type="project" value="RHEA"/>
</dbReference>
<feature type="site" description="Important for substrate specificity" evidence="6">
    <location>
        <position position="12"/>
    </location>
</feature>
<comment type="caution">
    <text evidence="6">Lacks conserved residue(s) required for the propagation of feature annotation.</text>
</comment>
<comment type="function">
    <text evidence="6">Nucleoside triphosphate pyrophosphatase that hydrolyzes dTTP and UTP. May have a dual role in cell division arrest and in preventing the incorporation of modified nucleotides into cellular nucleic acids.</text>
</comment>
<dbReference type="PIRSF" id="PIRSF006305">
    <property type="entry name" value="Maf"/>
    <property type="match status" value="1"/>
</dbReference>
<dbReference type="EMBL" id="MFKF01000327">
    <property type="protein sequence ID" value="OGG46306.1"/>
    <property type="molecule type" value="Genomic_DNA"/>
</dbReference>
<dbReference type="FunFam" id="3.90.950.10:FF:000005">
    <property type="entry name" value="7-methyl-GTP pyrophosphatase"/>
    <property type="match status" value="1"/>
</dbReference>